<evidence type="ECO:0000313" key="1">
    <source>
        <dbReference type="EnsemblMetazoa" id="Aqu2.1.42427_001"/>
    </source>
</evidence>
<reference evidence="1" key="1">
    <citation type="submission" date="2017-05" db="UniProtKB">
        <authorList>
            <consortium name="EnsemblMetazoa"/>
        </authorList>
    </citation>
    <scope>IDENTIFICATION</scope>
</reference>
<name>A0A1X7VQS2_AMPQE</name>
<proteinExistence type="predicted"/>
<organism evidence="1">
    <name type="scientific">Amphimedon queenslandica</name>
    <name type="common">Sponge</name>
    <dbReference type="NCBI Taxonomy" id="400682"/>
    <lineage>
        <taxon>Eukaryota</taxon>
        <taxon>Metazoa</taxon>
        <taxon>Porifera</taxon>
        <taxon>Demospongiae</taxon>
        <taxon>Heteroscleromorpha</taxon>
        <taxon>Haplosclerida</taxon>
        <taxon>Niphatidae</taxon>
        <taxon>Amphimedon</taxon>
    </lineage>
</organism>
<dbReference type="InParanoid" id="A0A1X7VQS2"/>
<dbReference type="AlphaFoldDB" id="A0A1X7VQS2"/>
<sequence>MRQYARQLSAKQTCPGPSSKSICQQQLSRNDHKKFQKKIQLTPTSICCTCEHLCYPKCVSLVDVSKIHDVLQQHYHAYINDTQLSALLSNEEVNGSVHVCSRCMAFIKKGIIPPFATMNNYACRLNPT</sequence>
<dbReference type="EnsemblMetazoa" id="Aqu2.1.42427_001">
    <property type="protein sequence ID" value="Aqu2.1.42427_001"/>
    <property type="gene ID" value="Aqu2.1.42427"/>
</dbReference>
<protein>
    <submittedName>
        <fullName evidence="1">Uncharacterized protein</fullName>
    </submittedName>
</protein>
<accession>A0A1X7VQS2</accession>